<accession>A0A1Y1WL47</accession>
<organism evidence="1 2">
    <name type="scientific">Linderina pennispora</name>
    <dbReference type="NCBI Taxonomy" id="61395"/>
    <lineage>
        <taxon>Eukaryota</taxon>
        <taxon>Fungi</taxon>
        <taxon>Fungi incertae sedis</taxon>
        <taxon>Zoopagomycota</taxon>
        <taxon>Kickxellomycotina</taxon>
        <taxon>Kickxellomycetes</taxon>
        <taxon>Kickxellales</taxon>
        <taxon>Kickxellaceae</taxon>
        <taxon>Linderina</taxon>
    </lineage>
</organism>
<keyword evidence="2" id="KW-1185">Reference proteome</keyword>
<sequence>MVAKQTQQVNHFSDQQTRIQQYLLVADPPVCCFAIMKSKFGVMLVGCEDNAAFFALSAKHGISYVCLLTR</sequence>
<comment type="caution">
    <text evidence="1">The sequence shown here is derived from an EMBL/GenBank/DDBJ whole genome shotgun (WGS) entry which is preliminary data.</text>
</comment>
<dbReference type="AlphaFoldDB" id="A0A1Y1WL47"/>
<reference evidence="1 2" key="1">
    <citation type="submission" date="2016-07" db="EMBL/GenBank/DDBJ databases">
        <title>Pervasive Adenine N6-methylation of Active Genes in Fungi.</title>
        <authorList>
            <consortium name="DOE Joint Genome Institute"/>
            <person name="Mondo S.J."/>
            <person name="Dannebaum R.O."/>
            <person name="Kuo R.C."/>
            <person name="Labutti K."/>
            <person name="Haridas S."/>
            <person name="Kuo A."/>
            <person name="Salamov A."/>
            <person name="Ahrendt S.R."/>
            <person name="Lipzen A."/>
            <person name="Sullivan W."/>
            <person name="Andreopoulos W.B."/>
            <person name="Clum A."/>
            <person name="Lindquist E."/>
            <person name="Daum C."/>
            <person name="Ramamoorthy G.K."/>
            <person name="Gryganskyi A."/>
            <person name="Culley D."/>
            <person name="Magnuson J.K."/>
            <person name="James T.Y."/>
            <person name="O'Malley M.A."/>
            <person name="Stajich J.E."/>
            <person name="Spatafora J.W."/>
            <person name="Visel A."/>
            <person name="Grigoriev I.V."/>
        </authorList>
    </citation>
    <scope>NUCLEOTIDE SEQUENCE [LARGE SCALE GENOMIC DNA]</scope>
    <source>
        <strain evidence="1 2">ATCC 12442</strain>
    </source>
</reference>
<proteinExistence type="predicted"/>
<evidence type="ECO:0000313" key="2">
    <source>
        <dbReference type="Proteomes" id="UP000193922"/>
    </source>
</evidence>
<protein>
    <submittedName>
        <fullName evidence="1">Uncharacterized protein</fullName>
    </submittedName>
</protein>
<gene>
    <name evidence="1" type="ORF">DL89DRAFT_264142</name>
</gene>
<dbReference type="Proteomes" id="UP000193922">
    <property type="component" value="Unassembled WGS sequence"/>
</dbReference>
<name>A0A1Y1WL47_9FUNG</name>
<dbReference type="GeneID" id="63802768"/>
<dbReference type="RefSeq" id="XP_040747414.1">
    <property type="nucleotide sequence ID" value="XM_040886120.1"/>
</dbReference>
<evidence type="ECO:0000313" key="1">
    <source>
        <dbReference type="EMBL" id="ORX74203.1"/>
    </source>
</evidence>
<dbReference type="EMBL" id="MCFD01000001">
    <property type="protein sequence ID" value="ORX74203.1"/>
    <property type="molecule type" value="Genomic_DNA"/>
</dbReference>